<dbReference type="AlphaFoldDB" id="A0A0N4WMC0"/>
<reference evidence="1" key="1">
    <citation type="submission" date="2017-02" db="UniProtKB">
        <authorList>
            <consortium name="WormBaseParasite"/>
        </authorList>
    </citation>
    <scope>IDENTIFICATION</scope>
</reference>
<protein>
    <submittedName>
        <fullName evidence="1">Envelope glycoprotein</fullName>
    </submittedName>
</protein>
<evidence type="ECO:0000313" key="1">
    <source>
        <dbReference type="WBParaSite" id="HPLM_0001234701-mRNA-1"/>
    </source>
</evidence>
<organism evidence="1">
    <name type="scientific">Haemonchus placei</name>
    <name type="common">Barber's pole worm</name>
    <dbReference type="NCBI Taxonomy" id="6290"/>
    <lineage>
        <taxon>Eukaryota</taxon>
        <taxon>Metazoa</taxon>
        <taxon>Ecdysozoa</taxon>
        <taxon>Nematoda</taxon>
        <taxon>Chromadorea</taxon>
        <taxon>Rhabditida</taxon>
        <taxon>Rhabditina</taxon>
        <taxon>Rhabditomorpha</taxon>
        <taxon>Strongyloidea</taxon>
        <taxon>Trichostrongylidae</taxon>
        <taxon>Haemonchus</taxon>
    </lineage>
</organism>
<name>A0A0N4WMC0_HAEPC</name>
<proteinExistence type="predicted"/>
<sequence>LAGSHCSSFSVTDNEMVQRVFRAEIYVWKLGSRIVTYFPGQWASLAICFAKSASLLSWVATGTTYLCGVVRKILTSASDRFLG</sequence>
<dbReference type="WBParaSite" id="HPLM_0001234701-mRNA-1">
    <property type="protein sequence ID" value="HPLM_0001234701-mRNA-1"/>
    <property type="gene ID" value="HPLM_0001234701"/>
</dbReference>
<accession>A0A0N4WMC0</accession>